<keyword evidence="3 4" id="KW-0687">Ribonucleoprotein</keyword>
<protein>
    <recommendedName>
        <fullName evidence="4">60S ribosomal protein L13</fullName>
    </recommendedName>
</protein>
<dbReference type="PANTHER" id="PTHR11722">
    <property type="entry name" value="60S RIBOSOMAL PROTEIN L13"/>
    <property type="match status" value="1"/>
</dbReference>
<comment type="caution">
    <text evidence="6">The sequence shown here is derived from an EMBL/GenBank/DDBJ whole genome shotgun (WGS) entry which is preliminary data.</text>
</comment>
<proteinExistence type="inferred from homology"/>
<evidence type="ECO:0000313" key="7">
    <source>
        <dbReference type="Proteomes" id="UP001249851"/>
    </source>
</evidence>
<evidence type="ECO:0000256" key="2">
    <source>
        <dbReference type="ARBA" id="ARBA00022980"/>
    </source>
</evidence>
<gene>
    <name evidence="6" type="ORF">P5673_016666</name>
</gene>
<dbReference type="PROSITE" id="PS01104">
    <property type="entry name" value="RIBOSOMAL_L13E"/>
    <property type="match status" value="1"/>
</dbReference>
<keyword evidence="2 4" id="KW-0689">Ribosomal protein</keyword>
<dbReference type="PANTHER" id="PTHR11722:SF0">
    <property type="entry name" value="LARGE RIBOSOMAL SUBUNIT PROTEIN EL13"/>
    <property type="match status" value="1"/>
</dbReference>
<dbReference type="HAMAP" id="MF_00499">
    <property type="entry name" value="Ribosomal_eL13"/>
    <property type="match status" value="1"/>
</dbReference>
<comment type="similarity">
    <text evidence="1 4">Belongs to the eukaryotic ribosomal protein eL13 family.</text>
</comment>
<dbReference type="Pfam" id="PF01294">
    <property type="entry name" value="Ribosomal_L13e"/>
    <property type="match status" value="1"/>
</dbReference>
<feature type="compositionally biased region" description="Basic residues" evidence="5">
    <location>
        <begin position="189"/>
        <end position="200"/>
    </location>
</feature>
<dbReference type="GO" id="GO:0006412">
    <property type="term" value="P:translation"/>
    <property type="evidence" value="ECO:0007669"/>
    <property type="project" value="InterPro"/>
</dbReference>
<dbReference type="GO" id="GO:0022625">
    <property type="term" value="C:cytosolic large ribosomal subunit"/>
    <property type="evidence" value="ECO:0007669"/>
    <property type="project" value="TreeGrafter"/>
</dbReference>
<dbReference type="InterPro" id="IPR001380">
    <property type="entry name" value="Ribosomal_eL13"/>
</dbReference>
<dbReference type="Gene3D" id="1.20.5.110">
    <property type="match status" value="1"/>
</dbReference>
<evidence type="ECO:0000256" key="5">
    <source>
        <dbReference type="SAM" id="MobiDB-lite"/>
    </source>
</evidence>
<organism evidence="6 7">
    <name type="scientific">Acropora cervicornis</name>
    <name type="common">Staghorn coral</name>
    <dbReference type="NCBI Taxonomy" id="6130"/>
    <lineage>
        <taxon>Eukaryota</taxon>
        <taxon>Metazoa</taxon>
        <taxon>Cnidaria</taxon>
        <taxon>Anthozoa</taxon>
        <taxon>Hexacorallia</taxon>
        <taxon>Scleractinia</taxon>
        <taxon>Astrocoeniina</taxon>
        <taxon>Acroporidae</taxon>
        <taxon>Acropora</taxon>
    </lineage>
</organism>
<dbReference type="AlphaFoldDB" id="A0AAD9V4E2"/>
<evidence type="ECO:0000256" key="4">
    <source>
        <dbReference type="RuleBase" id="RU000572"/>
    </source>
</evidence>
<sequence>MAPKHNNIVQNNHFHKKWQNYVRTWFNQPGRKKRRRLNRKKKALEIAPRPVAGPLRPIVHCPTFKYNSKVRAGRGFTLEELKTAGIPRRFARTIGIAVDHRRKNRSAESLQANVQRLKEYRSKLILFPRKPGKPQKGDSAPAELEKAVQLQGPIMPIQRSHLPIKARKITDEERKFSVFKHMRKERRNARMVGVRAKKAREKAEEEAFSKK</sequence>
<reference evidence="6" key="1">
    <citation type="journal article" date="2023" name="G3 (Bethesda)">
        <title>Whole genome assembly and annotation of the endangered Caribbean coral Acropora cervicornis.</title>
        <authorList>
            <person name="Selwyn J.D."/>
            <person name="Vollmer S.V."/>
        </authorList>
    </citation>
    <scope>NUCLEOTIDE SEQUENCE</scope>
    <source>
        <strain evidence="6">K2</strain>
    </source>
</reference>
<dbReference type="Proteomes" id="UP001249851">
    <property type="component" value="Unassembled WGS sequence"/>
</dbReference>
<feature type="region of interest" description="Disordered" evidence="5">
    <location>
        <begin position="189"/>
        <end position="211"/>
    </location>
</feature>
<dbReference type="GO" id="GO:0003723">
    <property type="term" value="F:RNA binding"/>
    <property type="evidence" value="ECO:0007669"/>
    <property type="project" value="TreeGrafter"/>
</dbReference>
<evidence type="ECO:0000313" key="6">
    <source>
        <dbReference type="EMBL" id="KAK2560854.1"/>
    </source>
</evidence>
<dbReference type="GO" id="GO:0003735">
    <property type="term" value="F:structural constituent of ribosome"/>
    <property type="evidence" value="ECO:0007669"/>
    <property type="project" value="InterPro"/>
</dbReference>
<name>A0AAD9V4E2_ACRCE</name>
<keyword evidence="7" id="KW-1185">Reference proteome</keyword>
<reference evidence="6" key="2">
    <citation type="journal article" date="2023" name="Science">
        <title>Genomic signatures of disease resistance in endangered staghorn corals.</title>
        <authorList>
            <person name="Vollmer S.V."/>
            <person name="Selwyn J.D."/>
            <person name="Despard B.A."/>
            <person name="Roesel C.L."/>
        </authorList>
    </citation>
    <scope>NUCLEOTIDE SEQUENCE</scope>
    <source>
        <strain evidence="6">K2</strain>
    </source>
</reference>
<dbReference type="InterPro" id="IPR018256">
    <property type="entry name" value="Ribosomal_eL13_CS"/>
</dbReference>
<dbReference type="EMBL" id="JARQWQ010000035">
    <property type="protein sequence ID" value="KAK2560854.1"/>
    <property type="molecule type" value="Genomic_DNA"/>
</dbReference>
<evidence type="ECO:0000256" key="3">
    <source>
        <dbReference type="ARBA" id="ARBA00023274"/>
    </source>
</evidence>
<feature type="compositionally biased region" description="Basic and acidic residues" evidence="5">
    <location>
        <begin position="201"/>
        <end position="211"/>
    </location>
</feature>
<dbReference type="FunFam" id="1.20.5.110:FF:000003">
    <property type="entry name" value="60S ribosomal protein L13"/>
    <property type="match status" value="1"/>
</dbReference>
<evidence type="ECO:0000256" key="1">
    <source>
        <dbReference type="ARBA" id="ARBA00005640"/>
    </source>
</evidence>
<accession>A0AAD9V4E2</accession>